<dbReference type="PANTHER" id="PTHR42953">
    <property type="entry name" value="HIGH-AFFINITY ZINC UPTAKE SYSTEM PROTEIN ZNUA-RELATED"/>
    <property type="match status" value="1"/>
</dbReference>
<dbReference type="InterPro" id="IPR050492">
    <property type="entry name" value="Bact_metal-bind_prot9"/>
</dbReference>
<dbReference type="InterPro" id="IPR006128">
    <property type="entry name" value="Lipoprotein_PsaA-like"/>
</dbReference>
<dbReference type="Pfam" id="PF01297">
    <property type="entry name" value="ZnuA"/>
    <property type="match status" value="1"/>
</dbReference>
<dbReference type="PRINTS" id="PR00691">
    <property type="entry name" value="ADHESINB"/>
</dbReference>
<keyword evidence="2" id="KW-0732">Signal</keyword>
<dbReference type="Proteomes" id="UP001177120">
    <property type="component" value="Unassembled WGS sequence"/>
</dbReference>
<dbReference type="Gene3D" id="3.40.50.1980">
    <property type="entry name" value="Nitrogenase molybdenum iron protein domain"/>
    <property type="match status" value="2"/>
</dbReference>
<dbReference type="PANTHER" id="PTHR42953:SF8">
    <property type="entry name" value="ZINT DOMAIN-CONTAINING PROTEIN"/>
    <property type="match status" value="1"/>
</dbReference>
<accession>A0ABS2WKP3</accession>
<dbReference type="PRINTS" id="PR00690">
    <property type="entry name" value="ADHESNFAMILY"/>
</dbReference>
<organism evidence="4 5">
    <name type="scientific">Polycladomyces zharkentensis</name>
    <dbReference type="NCBI Taxonomy" id="2807616"/>
    <lineage>
        <taxon>Bacteria</taxon>
        <taxon>Bacillati</taxon>
        <taxon>Bacillota</taxon>
        <taxon>Bacilli</taxon>
        <taxon>Bacillales</taxon>
        <taxon>Thermoactinomycetaceae</taxon>
        <taxon>Polycladomyces</taxon>
    </lineage>
</organism>
<evidence type="ECO:0000313" key="5">
    <source>
        <dbReference type="Proteomes" id="UP001177120"/>
    </source>
</evidence>
<reference evidence="4" key="1">
    <citation type="journal article" date="2024" name="Int. J. Syst. Evol. Microbiol.">
        <title>Polycladomyces zharkentensis sp. nov., a novel thermophilic cellulose- and starch-degrading member of the Bacillota from a geothermal aquifer in Kazakhstan.</title>
        <authorList>
            <person name="Mashzhan A."/>
            <person name="Kistaubayeva A."/>
            <person name="Javier-Lopez R."/>
            <person name="Bissenova U."/>
            <person name="Bissenbay A."/>
            <person name="Birkeland N.K."/>
        </authorList>
    </citation>
    <scope>NUCLEOTIDE SEQUENCE</scope>
    <source>
        <strain evidence="4">ZKZ2T</strain>
    </source>
</reference>
<keyword evidence="1 3" id="KW-0813">Transport</keyword>
<dbReference type="RefSeq" id="WP_205495744.1">
    <property type="nucleotide sequence ID" value="NZ_JAFHAP010000010.1"/>
</dbReference>
<protein>
    <submittedName>
        <fullName evidence="4">Zinc ABC transporter substrate-binding protein</fullName>
    </submittedName>
</protein>
<gene>
    <name evidence="4" type="ORF">JQC72_11365</name>
</gene>
<proteinExistence type="inferred from homology"/>
<evidence type="ECO:0000256" key="1">
    <source>
        <dbReference type="ARBA" id="ARBA00022448"/>
    </source>
</evidence>
<dbReference type="CDD" id="cd01017">
    <property type="entry name" value="AdcA"/>
    <property type="match status" value="1"/>
</dbReference>
<dbReference type="EMBL" id="JAFHAP010000010">
    <property type="protein sequence ID" value="MBN2910099.1"/>
    <property type="molecule type" value="Genomic_DNA"/>
</dbReference>
<sequence>MKLLRYGWFVFLVVGICFLVGCTTSAMGDQSSQKEKIQVYASFYPLADFAEKIGGHYVEVTNMVPAGVEPHDFEPSPKQMSRLSEADVFIYNGAGLEGWVDKVKPFLDTKRTVIVNSTRSIQLHPSEESHKEEHDHGVYDPHVWLDPVLAKQQAAAIRDGLIQADPKHEKAYRANYKRLEAGLNDLHHRFQEIANRATKHQFIVSHAAFGYLAKRYGWEQIPVSGLSPEDEPTAKELEKITDIARKHAIHYILFETLVNGKAANAVKKEIGAESLTLNPVEGLTQKERDRGEDYFSMMKKNAESLEKALEAQPN</sequence>
<evidence type="ECO:0000313" key="4">
    <source>
        <dbReference type="EMBL" id="MBN2910099.1"/>
    </source>
</evidence>
<dbReference type="SUPFAM" id="SSF53807">
    <property type="entry name" value="Helical backbone' metal receptor"/>
    <property type="match status" value="1"/>
</dbReference>
<evidence type="ECO:0000256" key="3">
    <source>
        <dbReference type="RuleBase" id="RU003512"/>
    </source>
</evidence>
<comment type="similarity">
    <text evidence="3">Belongs to the bacterial solute-binding protein 9 family.</text>
</comment>
<name>A0ABS2WKP3_9BACL</name>
<dbReference type="InterPro" id="IPR006129">
    <property type="entry name" value="AdhesinB"/>
</dbReference>
<dbReference type="InterPro" id="IPR006127">
    <property type="entry name" value="ZnuA-like"/>
</dbReference>
<comment type="caution">
    <text evidence="4">The sequence shown here is derived from an EMBL/GenBank/DDBJ whole genome shotgun (WGS) entry which is preliminary data.</text>
</comment>
<evidence type="ECO:0000256" key="2">
    <source>
        <dbReference type="ARBA" id="ARBA00022729"/>
    </source>
</evidence>
<keyword evidence="5" id="KW-1185">Reference proteome</keyword>
<dbReference type="PROSITE" id="PS51257">
    <property type="entry name" value="PROKAR_LIPOPROTEIN"/>
    <property type="match status" value="1"/>
</dbReference>